<dbReference type="Proteomes" id="UP000297527">
    <property type="component" value="Unassembled WGS sequence"/>
</dbReference>
<reference evidence="1 2" key="1">
    <citation type="submission" date="2017-12" db="EMBL/GenBank/DDBJ databases">
        <title>Comparative genomics of Botrytis spp.</title>
        <authorList>
            <person name="Valero-Jimenez C.A."/>
            <person name="Tapia P."/>
            <person name="Veloso J."/>
            <person name="Silva-Moreno E."/>
            <person name="Staats M."/>
            <person name="Valdes J.H."/>
            <person name="Van Kan J.A.L."/>
        </authorList>
    </citation>
    <scope>NUCLEOTIDE SEQUENCE [LARGE SCALE GENOMIC DNA]</scope>
    <source>
        <strain evidence="1 2">MUCL11595</strain>
    </source>
</reference>
<evidence type="ECO:0000313" key="1">
    <source>
        <dbReference type="EMBL" id="TGO55335.1"/>
    </source>
</evidence>
<dbReference type="EMBL" id="PQXN01000093">
    <property type="protein sequence ID" value="TGO55335.1"/>
    <property type="molecule type" value="Genomic_DNA"/>
</dbReference>
<dbReference type="OrthoDB" id="10367110at2759"/>
<gene>
    <name evidence="1" type="ORF">BCON_0093g00070</name>
</gene>
<proteinExistence type="predicted"/>
<comment type="caution">
    <text evidence="1">The sequence shown here is derived from an EMBL/GenBank/DDBJ whole genome shotgun (WGS) entry which is preliminary data.</text>
</comment>
<sequence length="94" mass="10600">MVFDNAIFAGTCAQDCRGGAVVTPFGPSRGVPSQGLRSDGKIPSWISNGYYIRHHFTSPRYLHDDEDFEDFENNKRITIVVSYISLSVDQRAWD</sequence>
<name>A0A4Z1I224_9HELO</name>
<evidence type="ECO:0000313" key="2">
    <source>
        <dbReference type="Proteomes" id="UP000297527"/>
    </source>
</evidence>
<accession>A0A4Z1I224</accession>
<keyword evidence="2" id="KW-1185">Reference proteome</keyword>
<protein>
    <submittedName>
        <fullName evidence="1">Uncharacterized protein</fullName>
    </submittedName>
</protein>
<organism evidence="1 2">
    <name type="scientific">Botryotinia convoluta</name>
    <dbReference type="NCBI Taxonomy" id="54673"/>
    <lineage>
        <taxon>Eukaryota</taxon>
        <taxon>Fungi</taxon>
        <taxon>Dikarya</taxon>
        <taxon>Ascomycota</taxon>
        <taxon>Pezizomycotina</taxon>
        <taxon>Leotiomycetes</taxon>
        <taxon>Helotiales</taxon>
        <taxon>Sclerotiniaceae</taxon>
        <taxon>Botryotinia</taxon>
    </lineage>
</organism>
<dbReference type="AlphaFoldDB" id="A0A4Z1I224"/>